<dbReference type="GO" id="GO:0006360">
    <property type="term" value="P:transcription by RNA polymerase I"/>
    <property type="evidence" value="ECO:0007669"/>
    <property type="project" value="InterPro"/>
</dbReference>
<name>A0A8D0AXV8_SALMN</name>
<dbReference type="GO" id="GO:0005668">
    <property type="term" value="C:RNA polymerase transcription factor SL1 complex"/>
    <property type="evidence" value="ECO:0007669"/>
    <property type="project" value="Ensembl"/>
</dbReference>
<organism evidence="1 2">
    <name type="scientific">Salvator merianae</name>
    <name type="common">Argentine black and white tegu</name>
    <name type="synonym">Tupinambis merianae</name>
    <dbReference type="NCBI Taxonomy" id="96440"/>
    <lineage>
        <taxon>Eukaryota</taxon>
        <taxon>Metazoa</taxon>
        <taxon>Chordata</taxon>
        <taxon>Craniata</taxon>
        <taxon>Vertebrata</taxon>
        <taxon>Euteleostomi</taxon>
        <taxon>Lepidosauria</taxon>
        <taxon>Squamata</taxon>
        <taxon>Bifurcata</taxon>
        <taxon>Unidentata</taxon>
        <taxon>Episquamata</taxon>
        <taxon>Laterata</taxon>
        <taxon>Teiioidea</taxon>
        <taxon>Teiidae</taxon>
        <taxon>Salvator</taxon>
    </lineage>
</organism>
<dbReference type="Pfam" id="PF14929">
    <property type="entry name" value="TAF1_subA"/>
    <property type="match status" value="1"/>
</dbReference>
<accession>A0A8D0AXV8</accession>
<dbReference type="GO" id="GO:0015630">
    <property type="term" value="C:microtubule cytoskeleton"/>
    <property type="evidence" value="ECO:0007669"/>
    <property type="project" value="Ensembl"/>
</dbReference>
<dbReference type="PANTHER" id="PTHR32122">
    <property type="entry name" value="TATA BOX-BINDING PROTEIN ASSOCIATED FACTOR RNA POLYMERASE I SUBUNIT A"/>
    <property type="match status" value="1"/>
</dbReference>
<reference evidence="1" key="2">
    <citation type="submission" date="2025-09" db="UniProtKB">
        <authorList>
            <consortium name="Ensembl"/>
        </authorList>
    </citation>
    <scope>IDENTIFICATION</scope>
</reference>
<protein>
    <submittedName>
        <fullName evidence="1">TATA-box binding protein associated factor, RNA polymerase I subunit A</fullName>
    </submittedName>
</protein>
<dbReference type="PANTHER" id="PTHR32122:SF1">
    <property type="entry name" value="TATA BOX-BINDING PROTEIN-ASSOCIATED FACTOR RNA POLYMERASE I SUBUNIT A"/>
    <property type="match status" value="1"/>
</dbReference>
<dbReference type="AlphaFoldDB" id="A0A8D0AXV8"/>
<evidence type="ECO:0000313" key="2">
    <source>
        <dbReference type="Proteomes" id="UP000694421"/>
    </source>
</evidence>
<dbReference type="Proteomes" id="UP000694421">
    <property type="component" value="Unplaced"/>
</dbReference>
<proteinExistence type="predicted"/>
<dbReference type="Ensembl" id="ENSSMRT00000000132.1">
    <property type="protein sequence ID" value="ENSSMRP00000000109.1"/>
    <property type="gene ID" value="ENSSMRG00000000093.1"/>
</dbReference>
<keyword evidence="2" id="KW-1185">Reference proteome</keyword>
<dbReference type="InterPro" id="IPR039495">
    <property type="entry name" value="TAF1A"/>
</dbReference>
<reference evidence="1" key="1">
    <citation type="submission" date="2025-08" db="UniProtKB">
        <authorList>
            <consortium name="Ensembl"/>
        </authorList>
    </citation>
    <scope>IDENTIFICATION</scope>
</reference>
<dbReference type="OMA" id="STRICLE"/>
<sequence length="466" mass="54683">MDDFVEALISERVAAENNAEDSAEDISPEATVNALGSGIYLPFLPRCFNYPQPGGQKFSEFQNVKADCLNCIHDALLQSDWQRAAELMISYVEILENNSYRIWMVAPEIIWRIGTEILQHHPRSNISEANQFADRIKSLQVKIYLKVCLEHAFQLLCSGFVDEAYQNLVLAESWRYGDQVVLQEKELKLIQGYRGLLDYYKWLKKKREVLSLGQDSYSESSIQQEMYSLYRQAKVSLKEVIKIPGVWDPFVICYVDLLEHYEEYEEAREVLNDYAYNPEYPSNPNAHVYFYEFLKRRGESRKTQISALQVLHELVPSHELMLELFVLLKKTKSSRNHKLRLQVIFEALDFAGWKENVKAWRCLAEQIVEILQSSQKQFDWLKKEWNTRKDWWPAFHFSQFLAKRNWQENANLASEKVLVAGVLLGKDCKYFKYIIQQGCKAKKKKFKPLKKFVKHHSWVSSRLSDT</sequence>
<dbReference type="InterPro" id="IPR052669">
    <property type="entry name" value="SL1/TIF-IB_Component"/>
</dbReference>
<evidence type="ECO:0000313" key="1">
    <source>
        <dbReference type="Ensembl" id="ENSSMRP00000000109.1"/>
    </source>
</evidence>
<dbReference type="GeneTree" id="ENSGT00390000011405"/>
<dbReference type="GO" id="GO:0005654">
    <property type="term" value="C:nucleoplasm"/>
    <property type="evidence" value="ECO:0007669"/>
    <property type="project" value="Ensembl"/>
</dbReference>